<organism evidence="7 8">
    <name type="scientific">Uliginosibacterium sediminicola</name>
    <dbReference type="NCBI Taxonomy" id="2024550"/>
    <lineage>
        <taxon>Bacteria</taxon>
        <taxon>Pseudomonadati</taxon>
        <taxon>Pseudomonadota</taxon>
        <taxon>Betaproteobacteria</taxon>
        <taxon>Rhodocyclales</taxon>
        <taxon>Zoogloeaceae</taxon>
        <taxon>Uliginosibacterium</taxon>
    </lineage>
</organism>
<dbReference type="InterPro" id="IPR003708">
    <property type="entry name" value="SecB"/>
</dbReference>
<evidence type="ECO:0000256" key="5">
    <source>
        <dbReference type="ARBA" id="ARBA00023186"/>
    </source>
</evidence>
<proteinExistence type="inferred from homology"/>
<dbReference type="NCBIfam" id="NF004394">
    <property type="entry name" value="PRK05751.1-5"/>
    <property type="match status" value="1"/>
</dbReference>
<evidence type="ECO:0000313" key="7">
    <source>
        <dbReference type="EMBL" id="MEN3070283.1"/>
    </source>
</evidence>
<evidence type="ECO:0000256" key="6">
    <source>
        <dbReference type="HAMAP-Rule" id="MF_00821"/>
    </source>
</evidence>
<keyword evidence="8" id="KW-1185">Reference proteome</keyword>
<accession>A0ABU9Z3G0</accession>
<evidence type="ECO:0000313" key="8">
    <source>
        <dbReference type="Proteomes" id="UP001410394"/>
    </source>
</evidence>
<gene>
    <name evidence="6 7" type="primary">secB</name>
    <name evidence="7" type="ORF">ABDB84_17495</name>
</gene>
<evidence type="ECO:0000256" key="1">
    <source>
        <dbReference type="ARBA" id="ARBA00009990"/>
    </source>
</evidence>
<dbReference type="SUPFAM" id="SSF54611">
    <property type="entry name" value="SecB-like"/>
    <property type="match status" value="1"/>
</dbReference>
<dbReference type="HAMAP" id="MF_00821">
    <property type="entry name" value="SecB"/>
    <property type="match status" value="1"/>
</dbReference>
<keyword evidence="3 6" id="KW-0653">Protein transport</keyword>
<dbReference type="RefSeq" id="WP_345921059.1">
    <property type="nucleotide sequence ID" value="NZ_JBDIVE010000011.1"/>
</dbReference>
<dbReference type="PANTHER" id="PTHR36918:SF1">
    <property type="entry name" value="PROTEIN-EXPORT PROTEIN SECB"/>
    <property type="match status" value="1"/>
</dbReference>
<dbReference type="InterPro" id="IPR035958">
    <property type="entry name" value="SecB-like_sf"/>
</dbReference>
<dbReference type="NCBIfam" id="NF004392">
    <property type="entry name" value="PRK05751.1-3"/>
    <property type="match status" value="1"/>
</dbReference>
<dbReference type="EMBL" id="JBDIVE010000011">
    <property type="protein sequence ID" value="MEN3070283.1"/>
    <property type="molecule type" value="Genomic_DNA"/>
</dbReference>
<keyword evidence="4 6" id="KW-0811">Translocation</keyword>
<evidence type="ECO:0000256" key="2">
    <source>
        <dbReference type="ARBA" id="ARBA00022448"/>
    </source>
</evidence>
<dbReference type="Pfam" id="PF02556">
    <property type="entry name" value="SecB"/>
    <property type="match status" value="1"/>
</dbReference>
<dbReference type="PRINTS" id="PR01594">
    <property type="entry name" value="SECBCHAPRONE"/>
</dbReference>
<reference evidence="7 8" key="1">
    <citation type="journal article" date="2018" name="Int. J. Syst. Evol. Microbiol.">
        <title>Uliginosibacterium sediminicola sp. nov., isolated from freshwater sediment.</title>
        <authorList>
            <person name="Hwang W.M."/>
            <person name="Kim S.M."/>
            <person name="Kang K."/>
            <person name="Ahn T.Y."/>
        </authorList>
    </citation>
    <scope>NUCLEOTIDE SEQUENCE [LARGE SCALE GENOMIC DNA]</scope>
    <source>
        <strain evidence="7 8">M1-21</strain>
    </source>
</reference>
<dbReference type="Proteomes" id="UP001410394">
    <property type="component" value="Unassembled WGS sequence"/>
</dbReference>
<keyword evidence="2 6" id="KW-0813">Transport</keyword>
<evidence type="ECO:0000256" key="3">
    <source>
        <dbReference type="ARBA" id="ARBA00022927"/>
    </source>
</evidence>
<comment type="function">
    <text evidence="6">One of the proteins required for the normal export of preproteins out of the cell cytoplasm. It is a molecular chaperone that binds to a subset of precursor proteins, maintaining them in a translocation-competent state. It also specifically binds to its receptor SecA.</text>
</comment>
<evidence type="ECO:0000256" key="4">
    <source>
        <dbReference type="ARBA" id="ARBA00023010"/>
    </source>
</evidence>
<dbReference type="Gene3D" id="3.10.420.10">
    <property type="entry name" value="SecB-like"/>
    <property type="match status" value="1"/>
</dbReference>
<dbReference type="PANTHER" id="PTHR36918">
    <property type="match status" value="1"/>
</dbReference>
<comment type="subunit">
    <text evidence="6">Homotetramer, a dimer of dimers. One homotetramer interacts with 1 SecA dimer.</text>
</comment>
<sequence length="152" mass="16745">MAQENEAQAVFNIEKIYVKDLSVEVPNSPQIFLEQQDPEINVELATTAQALDNGFYEVVLRATVTAKIGEDRTVFLVEVAQAGIFLIQNVPEAELQPALMIGGPNILFPYVRETVSSATNRAGFQPVMLSPVNFEALYFSRQQQLAQEAGNA</sequence>
<keyword evidence="5 6" id="KW-0143">Chaperone</keyword>
<comment type="subcellular location">
    <subcellularLocation>
        <location evidence="6">Cytoplasm</location>
    </subcellularLocation>
</comment>
<comment type="caution">
    <text evidence="7">The sequence shown here is derived from an EMBL/GenBank/DDBJ whole genome shotgun (WGS) entry which is preliminary data.</text>
</comment>
<keyword evidence="6" id="KW-0963">Cytoplasm</keyword>
<dbReference type="NCBIfam" id="TIGR00809">
    <property type="entry name" value="secB"/>
    <property type="match status" value="1"/>
</dbReference>
<protein>
    <recommendedName>
        <fullName evidence="6">Protein-export protein SecB</fullName>
    </recommendedName>
</protein>
<name>A0ABU9Z3G0_9RHOO</name>
<comment type="similarity">
    <text evidence="1 6">Belongs to the SecB family.</text>
</comment>